<sequence>MSGFVKDNTAYPATLITQHLIFTFNYTSLQDSSNAYCLPEFDEYNSNAEICSECNLKEMQYQLDSAFGWDDDLAQSFAALTQSCGATGYPVSSPTAIALNSSASAPTSTATALPSATCVSTYTVQAGDDCHSISKSEGVSTFELMYADDLPGYCSDFPGAGAQLCIPHRCDVYTVRAKDTCYGIVQKYNRTFTVTQLVSWNTNINRACTNLNMIEGYEICISFPGDPQITPSPIATATVTQVPAPTNAAPGTNQNCAKYYTIQPDDTCAKVAQSNGISLNDFYFLNLEVNGTSCNNLVLGSAYCVQAVGDINTYTSYL</sequence>
<proteinExistence type="inferred from homology"/>
<dbReference type="SMART" id="SM00257">
    <property type="entry name" value="LysM"/>
    <property type="match status" value="2"/>
</dbReference>
<evidence type="ECO:0000256" key="3">
    <source>
        <dbReference type="ARBA" id="ARBA00044955"/>
    </source>
</evidence>
<dbReference type="Pfam" id="PF01476">
    <property type="entry name" value="LysM"/>
    <property type="match status" value="2"/>
</dbReference>
<dbReference type="CDD" id="cd00118">
    <property type="entry name" value="LysM"/>
    <property type="match status" value="3"/>
</dbReference>
<gene>
    <name evidence="5" type="ORF">C8A03DRAFT_30079</name>
</gene>
<protein>
    <recommendedName>
        <fullName evidence="4">LysM domain-containing protein</fullName>
    </recommendedName>
</protein>
<dbReference type="SUPFAM" id="SSF54106">
    <property type="entry name" value="LysM domain"/>
    <property type="match status" value="3"/>
</dbReference>
<dbReference type="InterPro" id="IPR036779">
    <property type="entry name" value="LysM_dom_sf"/>
</dbReference>
<comment type="caution">
    <text evidence="5">The sequence shown here is derived from an EMBL/GenBank/DDBJ whole genome shotgun (WGS) entry which is preliminary data.</text>
</comment>
<feature type="domain" description="LysM" evidence="4">
    <location>
        <begin position="258"/>
        <end position="305"/>
    </location>
</feature>
<keyword evidence="2" id="KW-0843">Virulence</keyword>
<keyword evidence="6" id="KW-1185">Reference proteome</keyword>
<dbReference type="Gene3D" id="3.10.350.10">
    <property type="entry name" value="LysM domain"/>
    <property type="match status" value="3"/>
</dbReference>
<organism evidence="5 6">
    <name type="scientific">Achaetomium macrosporum</name>
    <dbReference type="NCBI Taxonomy" id="79813"/>
    <lineage>
        <taxon>Eukaryota</taxon>
        <taxon>Fungi</taxon>
        <taxon>Dikarya</taxon>
        <taxon>Ascomycota</taxon>
        <taxon>Pezizomycotina</taxon>
        <taxon>Sordariomycetes</taxon>
        <taxon>Sordariomycetidae</taxon>
        <taxon>Sordariales</taxon>
        <taxon>Chaetomiaceae</taxon>
        <taxon>Achaetomium</taxon>
    </lineage>
</organism>
<reference evidence="5" key="2">
    <citation type="submission" date="2023-05" db="EMBL/GenBank/DDBJ databases">
        <authorList>
            <consortium name="Lawrence Berkeley National Laboratory"/>
            <person name="Steindorff A."/>
            <person name="Hensen N."/>
            <person name="Bonometti L."/>
            <person name="Westerberg I."/>
            <person name="Brannstrom I.O."/>
            <person name="Guillou S."/>
            <person name="Cros-Aarteil S."/>
            <person name="Calhoun S."/>
            <person name="Haridas S."/>
            <person name="Kuo A."/>
            <person name="Mondo S."/>
            <person name="Pangilinan J."/>
            <person name="Riley R."/>
            <person name="Labutti K."/>
            <person name="Andreopoulos B."/>
            <person name="Lipzen A."/>
            <person name="Chen C."/>
            <person name="Yanf M."/>
            <person name="Daum C."/>
            <person name="Ng V."/>
            <person name="Clum A."/>
            <person name="Ohm R."/>
            <person name="Martin F."/>
            <person name="Silar P."/>
            <person name="Natvig D."/>
            <person name="Lalanne C."/>
            <person name="Gautier V."/>
            <person name="Ament-Velasquez S.L."/>
            <person name="Kruys A."/>
            <person name="Hutchinson M.I."/>
            <person name="Powell A.J."/>
            <person name="Barry K."/>
            <person name="Miller A.N."/>
            <person name="Grigoriev I.V."/>
            <person name="Debuchy R."/>
            <person name="Gladieux P."/>
            <person name="Thoren M.H."/>
            <person name="Johannesson H."/>
        </authorList>
    </citation>
    <scope>NUCLEOTIDE SEQUENCE</scope>
    <source>
        <strain evidence="5">CBS 532.94</strain>
    </source>
</reference>
<accession>A0AAN7HID7</accession>
<evidence type="ECO:0000313" key="5">
    <source>
        <dbReference type="EMBL" id="KAK4241774.1"/>
    </source>
</evidence>
<dbReference type="InterPro" id="IPR018392">
    <property type="entry name" value="LysM"/>
</dbReference>
<keyword evidence="1" id="KW-0147">Chitin-binding</keyword>
<dbReference type="InterPro" id="IPR052210">
    <property type="entry name" value="LysM1-like"/>
</dbReference>
<dbReference type="EMBL" id="MU860017">
    <property type="protein sequence ID" value="KAK4241774.1"/>
    <property type="molecule type" value="Genomic_DNA"/>
</dbReference>
<comment type="similarity">
    <text evidence="3">Belongs to the secreted LysM effector family.</text>
</comment>
<evidence type="ECO:0000256" key="1">
    <source>
        <dbReference type="ARBA" id="ARBA00022669"/>
    </source>
</evidence>
<dbReference type="PANTHER" id="PTHR34997:SF1">
    <property type="entry name" value="PEPTIDOGLYCAN-BINDING LYSIN DOMAIN"/>
    <property type="match status" value="1"/>
</dbReference>
<evidence type="ECO:0000259" key="4">
    <source>
        <dbReference type="PROSITE" id="PS51782"/>
    </source>
</evidence>
<dbReference type="PROSITE" id="PS51782">
    <property type="entry name" value="LYSM"/>
    <property type="match status" value="3"/>
</dbReference>
<feature type="domain" description="LysM" evidence="4">
    <location>
        <begin position="171"/>
        <end position="221"/>
    </location>
</feature>
<feature type="domain" description="LysM" evidence="4">
    <location>
        <begin position="120"/>
        <end position="166"/>
    </location>
</feature>
<dbReference type="AlphaFoldDB" id="A0AAN7HID7"/>
<name>A0AAN7HID7_9PEZI</name>
<dbReference type="Proteomes" id="UP001303760">
    <property type="component" value="Unassembled WGS sequence"/>
</dbReference>
<reference evidence="5" key="1">
    <citation type="journal article" date="2023" name="Mol. Phylogenet. Evol.">
        <title>Genome-scale phylogeny and comparative genomics of the fungal order Sordariales.</title>
        <authorList>
            <person name="Hensen N."/>
            <person name="Bonometti L."/>
            <person name="Westerberg I."/>
            <person name="Brannstrom I.O."/>
            <person name="Guillou S."/>
            <person name="Cros-Aarteil S."/>
            <person name="Calhoun S."/>
            <person name="Haridas S."/>
            <person name="Kuo A."/>
            <person name="Mondo S."/>
            <person name="Pangilinan J."/>
            <person name="Riley R."/>
            <person name="LaButti K."/>
            <person name="Andreopoulos B."/>
            <person name="Lipzen A."/>
            <person name="Chen C."/>
            <person name="Yan M."/>
            <person name="Daum C."/>
            <person name="Ng V."/>
            <person name="Clum A."/>
            <person name="Steindorff A."/>
            <person name="Ohm R.A."/>
            <person name="Martin F."/>
            <person name="Silar P."/>
            <person name="Natvig D.O."/>
            <person name="Lalanne C."/>
            <person name="Gautier V."/>
            <person name="Ament-Velasquez S.L."/>
            <person name="Kruys A."/>
            <person name="Hutchinson M.I."/>
            <person name="Powell A.J."/>
            <person name="Barry K."/>
            <person name="Miller A.N."/>
            <person name="Grigoriev I.V."/>
            <person name="Debuchy R."/>
            <person name="Gladieux P."/>
            <person name="Hiltunen Thoren M."/>
            <person name="Johannesson H."/>
        </authorList>
    </citation>
    <scope>NUCLEOTIDE SEQUENCE</scope>
    <source>
        <strain evidence="5">CBS 532.94</strain>
    </source>
</reference>
<evidence type="ECO:0000313" key="6">
    <source>
        <dbReference type="Proteomes" id="UP001303760"/>
    </source>
</evidence>
<evidence type="ECO:0000256" key="2">
    <source>
        <dbReference type="ARBA" id="ARBA00023026"/>
    </source>
</evidence>
<dbReference type="GO" id="GO:0008061">
    <property type="term" value="F:chitin binding"/>
    <property type="evidence" value="ECO:0007669"/>
    <property type="project" value="UniProtKB-KW"/>
</dbReference>
<dbReference type="PANTHER" id="PTHR34997">
    <property type="entry name" value="AM15"/>
    <property type="match status" value="1"/>
</dbReference>